<comment type="caution">
    <text evidence="1">The sequence shown here is derived from an EMBL/GenBank/DDBJ whole genome shotgun (WGS) entry which is preliminary data.</text>
</comment>
<organism evidence="1">
    <name type="scientific">marine sediment metagenome</name>
    <dbReference type="NCBI Taxonomy" id="412755"/>
    <lineage>
        <taxon>unclassified sequences</taxon>
        <taxon>metagenomes</taxon>
        <taxon>ecological metagenomes</taxon>
    </lineage>
</organism>
<gene>
    <name evidence="1" type="ORF">LCGC14_2552240</name>
</gene>
<reference evidence="1" key="1">
    <citation type="journal article" date="2015" name="Nature">
        <title>Complex archaea that bridge the gap between prokaryotes and eukaryotes.</title>
        <authorList>
            <person name="Spang A."/>
            <person name="Saw J.H."/>
            <person name="Jorgensen S.L."/>
            <person name="Zaremba-Niedzwiedzka K."/>
            <person name="Martijn J."/>
            <person name="Lind A.E."/>
            <person name="van Eijk R."/>
            <person name="Schleper C."/>
            <person name="Guy L."/>
            <person name="Ettema T.J."/>
        </authorList>
    </citation>
    <scope>NUCLEOTIDE SEQUENCE</scope>
</reference>
<protein>
    <submittedName>
        <fullName evidence="1">Uncharacterized protein</fullName>
    </submittedName>
</protein>
<evidence type="ECO:0000313" key="1">
    <source>
        <dbReference type="EMBL" id="KKL10799.1"/>
    </source>
</evidence>
<proteinExistence type="predicted"/>
<dbReference type="EMBL" id="LAZR01041916">
    <property type="protein sequence ID" value="KKL10799.1"/>
    <property type="molecule type" value="Genomic_DNA"/>
</dbReference>
<feature type="non-terminal residue" evidence="1">
    <location>
        <position position="181"/>
    </location>
</feature>
<name>A0A0F9AMH0_9ZZZZ</name>
<dbReference type="AlphaFoldDB" id="A0A0F9AMH0"/>
<sequence>MMENICITCEEEFIRKPNTRGLYCSISCSNVDRYRKNKERYEKDPKLCPCGDLIPYDKRHHNTYCSKSCFAKFENRRRKENDWTNPARKYDTPKEADAVHRQNARARKIGAGGPYCPVSFSICNVTGKAYRSNIPGKRGRIQRSPYITLDEKKQYYEDAQFKFWVYDFPDEFEIPLIEKHG</sequence>
<accession>A0A0F9AMH0</accession>